<dbReference type="RefSeq" id="WP_091522356.1">
    <property type="nucleotide sequence ID" value="NZ_FOVI01000009.1"/>
</dbReference>
<protein>
    <submittedName>
        <fullName evidence="1">Polyketide cyclase / dehydrase and lipid transport</fullName>
    </submittedName>
</protein>
<dbReference type="Proteomes" id="UP000199036">
    <property type="component" value="Unassembled WGS sequence"/>
</dbReference>
<sequence>MKFLKYALFTVLGLIVLALVVAAFVPKTFHAEGSAVINKPNADVFNYVKHIKNQENFGVWFEQDPNIIKTSEGTDGTVGFKYSWKSEEVGNGSQVITNIEENKRVDIDLFLMDSTEPAKSFFTTEAVSENQTKVRWVVDGEMPYPFNLMSLCYDMNKDFVHGTANLKAVLEKQ</sequence>
<dbReference type="AlphaFoldDB" id="A0A1I5BAA4"/>
<evidence type="ECO:0000313" key="1">
    <source>
        <dbReference type="EMBL" id="SFN71664.1"/>
    </source>
</evidence>
<dbReference type="CDD" id="cd07818">
    <property type="entry name" value="SRPBCC_1"/>
    <property type="match status" value="1"/>
</dbReference>
<keyword evidence="2" id="KW-1185">Reference proteome</keyword>
<dbReference type="STRING" id="913024.SAMN05421741_109127"/>
<proteinExistence type="predicted"/>
<gene>
    <name evidence="1" type="ORF">SAMN05421741_109127</name>
</gene>
<reference evidence="2" key="1">
    <citation type="submission" date="2016-10" db="EMBL/GenBank/DDBJ databases">
        <authorList>
            <person name="Varghese N."/>
            <person name="Submissions S."/>
        </authorList>
    </citation>
    <scope>NUCLEOTIDE SEQUENCE [LARGE SCALE GENOMIC DNA]</scope>
    <source>
        <strain evidence="2">DS-12</strain>
    </source>
</reference>
<dbReference type="EMBL" id="FOVI01000009">
    <property type="protein sequence ID" value="SFN71664.1"/>
    <property type="molecule type" value="Genomic_DNA"/>
</dbReference>
<organism evidence="1 2">
    <name type="scientific">Paenimyroides ummariense</name>
    <dbReference type="NCBI Taxonomy" id="913024"/>
    <lineage>
        <taxon>Bacteria</taxon>
        <taxon>Pseudomonadati</taxon>
        <taxon>Bacteroidota</taxon>
        <taxon>Flavobacteriia</taxon>
        <taxon>Flavobacteriales</taxon>
        <taxon>Flavobacteriaceae</taxon>
        <taxon>Paenimyroides</taxon>
    </lineage>
</organism>
<dbReference type="SUPFAM" id="SSF55961">
    <property type="entry name" value="Bet v1-like"/>
    <property type="match status" value="1"/>
</dbReference>
<evidence type="ECO:0000313" key="2">
    <source>
        <dbReference type="Proteomes" id="UP000199036"/>
    </source>
</evidence>
<name>A0A1I5BAA4_9FLAO</name>
<accession>A0A1I5BAA4</accession>
<dbReference type="OrthoDB" id="9807923at2"/>